<evidence type="ECO:0000313" key="2">
    <source>
        <dbReference type="Proteomes" id="UP000467148"/>
    </source>
</evidence>
<sequence>MTVTVTLLDGECEEYMRFGDSYVKHNDGSLDVVRRGEKKPHRYESGQWTQVVGDEKAWKKPRLWG</sequence>
<reference evidence="1 2" key="1">
    <citation type="journal article" date="2019" name="Emerg. Microbes Infect.">
        <title>Comprehensive subspecies identification of 175 nontuberculous mycobacteria species based on 7547 genomic profiles.</title>
        <authorList>
            <person name="Matsumoto Y."/>
            <person name="Kinjo T."/>
            <person name="Motooka D."/>
            <person name="Nabeya D."/>
            <person name="Jung N."/>
            <person name="Uechi K."/>
            <person name="Horii T."/>
            <person name="Iida T."/>
            <person name="Fujita J."/>
            <person name="Nakamura S."/>
        </authorList>
    </citation>
    <scope>NUCLEOTIDE SEQUENCE [LARGE SCALE GENOMIC DNA]</scope>
    <source>
        <strain evidence="1 2">JCM 30396</strain>
    </source>
</reference>
<dbReference type="AlphaFoldDB" id="A0A7I7TC95"/>
<name>A0A7I7TC95_9MYCO</name>
<keyword evidence="2" id="KW-1185">Reference proteome</keyword>
<evidence type="ECO:0000313" key="1">
    <source>
        <dbReference type="EMBL" id="BBY66363.1"/>
    </source>
</evidence>
<dbReference type="KEGG" id="mhev:MHEL_46060"/>
<gene>
    <name evidence="1" type="ORF">MHEL_46060</name>
</gene>
<dbReference type="Proteomes" id="UP000467148">
    <property type="component" value="Chromosome"/>
</dbReference>
<dbReference type="RefSeq" id="WP_163750300.1">
    <property type="nucleotide sequence ID" value="NZ_AP022596.1"/>
</dbReference>
<dbReference type="EMBL" id="AP022596">
    <property type="protein sequence ID" value="BBY66363.1"/>
    <property type="molecule type" value="Genomic_DNA"/>
</dbReference>
<protein>
    <submittedName>
        <fullName evidence="1">Uncharacterized protein</fullName>
    </submittedName>
</protein>
<proteinExistence type="predicted"/>
<accession>A0A7I7TC95</accession>
<organism evidence="1 2">
    <name type="scientific">Mycolicibacterium helvum</name>
    <dbReference type="NCBI Taxonomy" id="1534349"/>
    <lineage>
        <taxon>Bacteria</taxon>
        <taxon>Bacillati</taxon>
        <taxon>Actinomycetota</taxon>
        <taxon>Actinomycetes</taxon>
        <taxon>Mycobacteriales</taxon>
        <taxon>Mycobacteriaceae</taxon>
        <taxon>Mycolicibacterium</taxon>
    </lineage>
</organism>